<comment type="caution">
    <text evidence="2">The sequence shown here is derived from an EMBL/GenBank/DDBJ whole genome shotgun (WGS) entry which is preliminary data.</text>
</comment>
<dbReference type="PANTHER" id="PTHR35560:SF3">
    <property type="entry name" value="PEPTIDASE S9 PROLYL OLIGOPEPTIDASE CATALYTIC DOMAIN-CONTAINING PROTEIN"/>
    <property type="match status" value="1"/>
</dbReference>
<dbReference type="SUPFAM" id="SSF53474">
    <property type="entry name" value="alpha/beta-Hydrolases"/>
    <property type="match status" value="1"/>
</dbReference>
<dbReference type="PANTHER" id="PTHR35560">
    <property type="entry name" value="BLL0132 PROTEIN"/>
    <property type="match status" value="1"/>
</dbReference>
<name>A3XLJ9_LEEBM</name>
<dbReference type="OrthoDB" id="1094867at2"/>
<keyword evidence="1" id="KW-0472">Membrane</keyword>
<dbReference type="AlphaFoldDB" id="A3XLJ9"/>
<keyword evidence="1" id="KW-1133">Transmembrane helix</keyword>
<evidence type="ECO:0000313" key="2">
    <source>
        <dbReference type="EMBL" id="EAQ49577.1"/>
    </source>
</evidence>
<feature type="transmembrane region" description="Helical" evidence="1">
    <location>
        <begin position="12"/>
        <end position="32"/>
    </location>
</feature>
<evidence type="ECO:0008006" key="4">
    <source>
        <dbReference type="Google" id="ProtNLM"/>
    </source>
</evidence>
<organism evidence="2 3">
    <name type="scientific">Leeuwenhoekiella blandensis (strain CECT 7118 / CCUG 51940 / KCTC 22103 / MED217)</name>
    <name type="common">Flavobacterium sp. (strain MED217)</name>
    <dbReference type="NCBI Taxonomy" id="398720"/>
    <lineage>
        <taxon>Bacteria</taxon>
        <taxon>Pseudomonadati</taxon>
        <taxon>Bacteroidota</taxon>
        <taxon>Flavobacteriia</taxon>
        <taxon>Flavobacteriales</taxon>
        <taxon>Flavobacteriaceae</taxon>
        <taxon>Leeuwenhoekiella</taxon>
    </lineage>
</organism>
<reference evidence="2 3" key="1">
    <citation type="journal article" date="2007" name="Nature">
        <title>Light stimulates growth of proteorhodopsin-containing marine Flavobacteria.</title>
        <authorList>
            <person name="Gomez-Consarnau L."/>
            <person name="Gonzalez J.M."/>
            <person name="Coll-Llado M."/>
            <person name="Gourdon P."/>
            <person name="Pascher T."/>
            <person name="Neutze R."/>
            <person name="Pedros-Alio C."/>
            <person name="Pinhassi J."/>
        </authorList>
    </citation>
    <scope>NUCLEOTIDE SEQUENCE [LARGE SCALE GENOMIC DNA]</scope>
    <source>
        <strain evidence="2 3">MED217</strain>
    </source>
</reference>
<evidence type="ECO:0000256" key="1">
    <source>
        <dbReference type="SAM" id="Phobius"/>
    </source>
</evidence>
<proteinExistence type="predicted"/>
<dbReference type="Proteomes" id="UP000001601">
    <property type="component" value="Unassembled WGS sequence"/>
</dbReference>
<keyword evidence="3" id="KW-1185">Reference proteome</keyword>
<dbReference type="EMBL" id="AANC01000004">
    <property type="protein sequence ID" value="EAQ49577.1"/>
    <property type="molecule type" value="Genomic_DNA"/>
</dbReference>
<dbReference type="Gene3D" id="3.40.50.1820">
    <property type="entry name" value="alpha/beta hydrolase"/>
    <property type="match status" value="1"/>
</dbReference>
<dbReference type="RefSeq" id="WP_009780766.1">
    <property type="nucleotide sequence ID" value="NZ_CH672395.1"/>
</dbReference>
<gene>
    <name evidence="2" type="ORF">MED217_11999</name>
</gene>
<dbReference type="STRING" id="398720.MED217_11999"/>
<dbReference type="eggNOG" id="COG3509">
    <property type="taxonomic scope" value="Bacteria"/>
</dbReference>
<dbReference type="InterPro" id="IPR029058">
    <property type="entry name" value="AB_hydrolase_fold"/>
</dbReference>
<sequence>MNKSYHLLKKGILYTLSVCSLFTVAGYVYLYVLPKGPAITTTSKIKNGKDAFVMYAYTTTKRKSIKIWTYKPERWKDNDQIVFIMHGGGRNAEDYLDAWVEIAQKNNLLLLAPEFANTFAKYTTNDYQEGNLFTFFGTPNPKEEWAYSVIENTFDHIKATHKISNEQYAIFGHSAGGQFVHRMMLLMPEARISIGIAANAGFYSFPNEQLEFPYGLKNTEAKLQEAYNKKLVVLLGALDNDPALGTFRTTAQAMQQGQHRLERGSTFFNANKELSASHRWNFNWELDTIPNVGHDYKKMSLQAAKWLTPQS</sequence>
<evidence type="ECO:0000313" key="3">
    <source>
        <dbReference type="Proteomes" id="UP000001601"/>
    </source>
</evidence>
<accession>A3XLJ9</accession>
<protein>
    <recommendedName>
        <fullName evidence="4">Alpha/beta hydrolase</fullName>
    </recommendedName>
</protein>
<dbReference type="HOGENOM" id="CLU_060915_0_0_10"/>
<keyword evidence="1" id="KW-0812">Transmembrane</keyword>